<sequence>MSASWPFLIGSQAAPYFGSLGNQSRGAIARSTVRLAVVWVAFDSSVLVLSNWTVVDLCFEAVVAPVDHELKCLHNTWRSDTSRLSKAQTGVWRGGLFGRMRLEDYLYVRLQLVLQPGRRQQGTRPVQPTAQLGQH</sequence>
<dbReference type="EMBL" id="JANIIK010000115">
    <property type="protein sequence ID" value="KAJ3588912.1"/>
    <property type="molecule type" value="Genomic_DNA"/>
</dbReference>
<accession>A0A9Q0I6N4</accession>
<dbReference type="AlphaFoldDB" id="A0A9Q0I6N4"/>
<keyword evidence="2" id="KW-1185">Reference proteome</keyword>
<evidence type="ECO:0000313" key="2">
    <source>
        <dbReference type="Proteomes" id="UP001148018"/>
    </source>
</evidence>
<organism evidence="1 2">
    <name type="scientific">Muraenolepis orangiensis</name>
    <name type="common">Patagonian moray cod</name>
    <dbReference type="NCBI Taxonomy" id="630683"/>
    <lineage>
        <taxon>Eukaryota</taxon>
        <taxon>Metazoa</taxon>
        <taxon>Chordata</taxon>
        <taxon>Craniata</taxon>
        <taxon>Vertebrata</taxon>
        <taxon>Euteleostomi</taxon>
        <taxon>Actinopterygii</taxon>
        <taxon>Neopterygii</taxon>
        <taxon>Teleostei</taxon>
        <taxon>Neoteleostei</taxon>
        <taxon>Acanthomorphata</taxon>
        <taxon>Zeiogadaria</taxon>
        <taxon>Gadariae</taxon>
        <taxon>Gadiformes</taxon>
        <taxon>Muraenolepidoidei</taxon>
        <taxon>Muraenolepididae</taxon>
        <taxon>Muraenolepis</taxon>
    </lineage>
</organism>
<proteinExistence type="predicted"/>
<reference evidence="1" key="1">
    <citation type="submission" date="2022-07" db="EMBL/GenBank/DDBJ databases">
        <title>Chromosome-level genome of Muraenolepis orangiensis.</title>
        <authorList>
            <person name="Kim J."/>
        </authorList>
    </citation>
    <scope>NUCLEOTIDE SEQUENCE</scope>
    <source>
        <strain evidence="1">KU_S4_2022</strain>
        <tissue evidence="1">Muscle</tissue>
    </source>
</reference>
<dbReference type="Proteomes" id="UP001148018">
    <property type="component" value="Unassembled WGS sequence"/>
</dbReference>
<name>A0A9Q0I6N4_9TELE</name>
<protein>
    <submittedName>
        <fullName evidence="1">Uncharacterized protein</fullName>
    </submittedName>
</protein>
<evidence type="ECO:0000313" key="1">
    <source>
        <dbReference type="EMBL" id="KAJ3588912.1"/>
    </source>
</evidence>
<gene>
    <name evidence="1" type="ORF">NHX12_009766</name>
</gene>
<comment type="caution">
    <text evidence="1">The sequence shown here is derived from an EMBL/GenBank/DDBJ whole genome shotgun (WGS) entry which is preliminary data.</text>
</comment>